<dbReference type="RefSeq" id="XP_024696398.1">
    <property type="nucleotide sequence ID" value="XM_024836257.1"/>
</dbReference>
<evidence type="ECO:0000313" key="2">
    <source>
        <dbReference type="Proteomes" id="UP000234254"/>
    </source>
</evidence>
<accession>A0A2I1DD54</accession>
<reference evidence="1" key="1">
    <citation type="submission" date="2016-12" db="EMBL/GenBank/DDBJ databases">
        <title>The genomes of Aspergillus section Nigri reveals drivers in fungal speciation.</title>
        <authorList>
            <consortium name="DOE Joint Genome Institute"/>
            <person name="Vesth T.C."/>
            <person name="Nybo J."/>
            <person name="Theobald S."/>
            <person name="Brandl J."/>
            <person name="Frisvad J.C."/>
            <person name="Nielsen K.F."/>
            <person name="Lyhne E.K."/>
            <person name="Kogle M.E."/>
            <person name="Kuo A."/>
            <person name="Riley R."/>
            <person name="Clum A."/>
            <person name="Nolan M."/>
            <person name="Lipzen A."/>
            <person name="Salamov A."/>
            <person name="Henrissat B."/>
            <person name="Wiebenga A."/>
            <person name="De vries R.P."/>
            <person name="Grigoriev I.V."/>
            <person name="Mortensen U.H."/>
            <person name="Andersen M.R."/>
            <person name="Baker S.E."/>
        </authorList>
    </citation>
    <scope>NUCLEOTIDE SEQUENCE</scope>
    <source>
        <strain evidence="1">IBT 28561</strain>
    </source>
</reference>
<comment type="caution">
    <text evidence="1">The sequence shown here is derived from an EMBL/GenBank/DDBJ whole genome shotgun (WGS) entry which is preliminary data.</text>
</comment>
<evidence type="ECO:0000313" key="1">
    <source>
        <dbReference type="EMBL" id="PKY07804.1"/>
    </source>
</evidence>
<keyword evidence="2" id="KW-1185">Reference proteome</keyword>
<dbReference type="VEuPathDB" id="FungiDB:P168DRAFT_285993"/>
<dbReference type="Proteomes" id="UP000234254">
    <property type="component" value="Unassembled WGS sequence"/>
</dbReference>
<gene>
    <name evidence="1" type="ORF">P168DRAFT_285993</name>
</gene>
<proteinExistence type="predicted"/>
<dbReference type="EMBL" id="MSFM01000001">
    <property type="protein sequence ID" value="PKY07804.1"/>
    <property type="molecule type" value="Genomic_DNA"/>
</dbReference>
<name>A0A2I1DD54_ASPC2</name>
<organism evidence="1 2">
    <name type="scientific">Aspergillus campestris (strain IBT 28561)</name>
    <dbReference type="NCBI Taxonomy" id="1392248"/>
    <lineage>
        <taxon>Eukaryota</taxon>
        <taxon>Fungi</taxon>
        <taxon>Dikarya</taxon>
        <taxon>Ascomycota</taxon>
        <taxon>Pezizomycotina</taxon>
        <taxon>Eurotiomycetes</taxon>
        <taxon>Eurotiomycetidae</taxon>
        <taxon>Eurotiales</taxon>
        <taxon>Aspergillaceae</taxon>
        <taxon>Aspergillus</taxon>
        <taxon>Aspergillus subgen. Circumdati</taxon>
    </lineage>
</organism>
<dbReference type="GeneID" id="36543781"/>
<protein>
    <submittedName>
        <fullName evidence="1">Uncharacterized protein</fullName>
    </submittedName>
</protein>
<dbReference type="AlphaFoldDB" id="A0A2I1DD54"/>
<dbReference type="OrthoDB" id="10606500at2759"/>
<sequence>MSPRDSFNISRLIIHSSPRSTNRTVPFNVTQTVTTPRLFSWAYAWPPSPGVQCANPGTDQGTTPVKNSLVPRILAIKPAASGSEGASNQPLVEFCRANHTKREATTSSINARTVPASRPADGVEICCLFAGRLIHVVPCMEV</sequence>